<dbReference type="EMBL" id="KZ150161">
    <property type="protein sequence ID" value="PZC72703.1"/>
    <property type="molecule type" value="Genomic_DNA"/>
</dbReference>
<dbReference type="GO" id="GO:0034993">
    <property type="term" value="C:meiotic nuclear membrane microtubule tethering complex"/>
    <property type="evidence" value="ECO:0007669"/>
    <property type="project" value="TreeGrafter"/>
</dbReference>
<keyword evidence="6" id="KW-0175">Coiled coil</keyword>
<feature type="region of interest" description="Disordered" evidence="7">
    <location>
        <begin position="2150"/>
        <end position="2184"/>
    </location>
</feature>
<sequence>MEYRQEQEVQSLLKELVVMKVRISKLLTQARDGINIIQDAKVEVARQAKEVEEQKEKIAKLDKWLETINNGLKETTVQSEVLTEEDIIRYIEVYERYIREYEEYEIILKSITVISQDESSQSLRAKLNATQKALEETKHLVIIEIERLRQVLLQMRLVPEAVEEDISQTDRTIDSTSMPEEVVSPREIVKEKESLEKAPSVKQPSVEESVKITVQESKPSHEKPEPIEVVKETVAMETQTGKSLMSEPPSVSDKSVICQPEAIVTHDVSITCAPPMEMAVQTSEPHSETKEILENIQVRQTISDGHETIEIASRPVIREQKLDEKSLLVDANYRDDNLRKDSQLNITHSLPQSFETVMTEPDETTTEVVVDADGTRRIIVKKVRKTLVTRQQVVHSQQRESHILSSDLPLDQAYSQIVIHDEKAGTSTTLDDGAVQHMEYQTFGGQVITSLPGGEVTIQEFTSKPDMMITMEKDMNPEQILLLAEGQELPQVQTSTSSVTAVVQQVTKRIVKTRRRIIRRVVIIDGKEHVTEEIIEEPDNVEVVEEQIPRVSINVRERGDVPTTGEEHDDDGGGDHPALPPRKDDESSRGDKPRDDKSSGDKPDDDNIERQPKDDEEHTQQVDEPVELTQAQQLEKMMQDFIQKESSSQRKHVTKTTTMRSSQEREGTPVKTVTVSESFEILPGDEMHITQEPDETTYTVQEPHEGQTTFITHGTQHSTFESSSTNVATIVQKVTRKITRTRKRIIKHIQIIDGKEHVTEEVIEEPDDVEIIEEEPSVSHSIQTEGVKTKRIKIIKQVQIIDGKEHVTEQIVEEPDDEYIPDSTITTEIDVSLGKPDVLEVIQEDEKVDHPITRSTTVTVMPSSKDTTIVNVTKSFIGTEMVHSVPSDSKEPTDKPDSSVKIVKEVLKISEPKTTTIVTSEEPDVIKTTTVTKHSTTEVTTVTSTDQQKTSLTDATKSLLGSEIEHSFSPQDISKKPKDDKIPTEEVEFIKSGSPDATVITKTVTVTGPTEQSKTVTTITTSEKSGPVVTQKETVTVVGSTEIIPSTEPLEEEKVPKQVPQDKTQEPDTVMQKIQETVQSTEPEISVTTKTSKTSKVTEVATEKPVVIETVTKTTVTEVPETNGFKDTSLIDITKSLIGSEADHSAISKIPASPAKAPKDVKQVVEKEPEAPKEPESLKSVDEKLPKDEELKPKVTVEMKLTEERLPAKELHKQPTEIIETTVLSQKDTSLHDITKSFLGTEIDHSTIHKPVEKPQKPDVVPEKPKTDEPSKREETVTIDGGKAVTTVTTTTTSVQESVVSKAPETVKIVKETIEVEPQPISITEEIVVPTPELAQAVEVTPVTPASQPDEPKDNGLVDLTKSFIGSEMDHTVVSKIPAVPIKREFSLEMAVEAMEEPKVPETVAPVKETAAPETITTTKVTEKIEKSITPESVKPQIPVEEKKIEEPAKLPEEPIVSEQKPTDVSVEFVTKEITEQTGVTQFNISEFTKEFINKESIQHESIPSPVKPEEKPSDKPLADIPKDVSETSIKEVTEVSVGTVTEPELKQADDKSSSVYISIKEQTIPEPKEPSVTKDIKPLEPVIQEPEPIQQQPIPVPKEDTPKSIEDGFLQTESTTPQIGIVELTKELIIKEGTEKYEQVPETVKTDIELVVSQVTTEKAPTQSRVEVEPLKVGTVISESDVTETPVAPETSYIRQFEPQVQGSSDSVNKLLMTFGQPETQDVPSQTTEFVGPSQPTITKPDTKYDVSMLLQSERQDTDLRGFKPDTQVTQPDKPEQTVDISLSLTKSREPKKVEPKVQYDLKVADFEAEPIVVKKDIEVVLPSEVKITKEHVKVPVADVVAEQPQKEITPPESVKEHKKSRKKKKHKAGSTTSESTEIETDKSIAGTDSSSLSHYVELPTSPPRESPTPTEEVLETVVQETVPEPVKEPTPVVKTASPEPIVEPVVPEEPKVETPIQQVIEEPQIPVIEDSYVESESLSISEERGYEAEDISFGPVATPDKKKKHKKRKPHGVSEETAYPVITTTETDDTTVTTPVEMQEPSKKKDKKRKRKTPAEPAKSPSEPDLEPEPIVEPVPEVKPEIPKQGTEVEATSPKEESYHTISETSDITTVKIVEECVQSSPETAEREVGTILKFPVPVVEEIVTQEYSIQTSPEETEPIEEISRPETSDIELQTTPTSMSEVITQTTPVEDKEAHTQTIEEVTTVVEKIMSDTEIQTSRSETPEKIVQLEATTQVIPHDISTPEEKFSQTSPVVEEPVVVPERSITPEVVTESREMQTSPLPVVQKDEKSTEVLVETTETDIQTVQREITEQGTSTTPVKEKELTEMGMQTPEVPLVSAFTQSDVPEPEPVKEVEPIEIPDVPSLPSLEIKKEVITVDSTQQTTPREEVVAPKLEVKEEVITVETSQQTSPREPEPVVQEVPIIPEVLKVPSPPVEQAPEPEPAPVVEPVIEPVVEPKKEIITMDSTQQTSPRWPPVVAAAPEPVPVLDLERREVVTIDSTQQTSPRVYSEDSISTSTDEPYEVHLRAQISIPQATTDFIESERSFEEPPQSILGDKYKQRKRKPKKKTESSLVQSPESLSDPINTELSLSMTPTSEDMSLKDASSIDEGISQLVSPMMPKQPQHKLTYSDVVQRSKSKSPSPSKTIIPQKSEKARLLDALEKRTQSVTEPQKTIPDDSMTVALLEPSVEKSYNLVVNKELDELKNSIESNDPVRTERSVIIVIETISIWLEEIQYKIQRQTVSGVKPTEEAERLKSLKKHVQDLRTIIEVTEVNEEIITLIETLTRQVNAVNTLNSQSSDKVKQVEREWIKFLEDTDKLSDSVEAVKSTLDDIILSEIPTQQKLDKLDKIETDNLDNIVNVRKMFKRCRSLVEANPKRECPSKLYNADDDTKQVENTINTERDRLLQLASLAEEYEQTLQDFGQITDVAEALLDGKIIVSDLDHLHEEIQKHRKFFVNLSHCRAILESLEDNLDSETRAKFSSLHNSLHDRATVIIDRAASRAQQMTLAASRWSLLQHGMKEEQQWLVVAQQRVPDLSNVTSRDHEQYINLYQSISLDVSHHYAKMLRLLSITESLQNLIVCSGLETECSVALDTLLKLQEDVDSRLTRLTAFKENWMTYDLLIDRIEGWMKIANRELEFITPENITTTGNLRRFWELKAQHEVHNNLKNESGVQFEKALEILPVSDEMVQRQFFSKIEDKWSDLASKIDNIHSSAIQNISDRDVSSGEKLNILEEELRELRASLESLKGVIKSEDELNLYIERLQVMTGRIDRIQNELGRLSLLPTAESERLGALLTQSGILNDQISEELERSMLLKEKIVQVQVGIQRCQKSQRRARLTLEECEAAERLGSDVVERASENCDKLIEELASQWRDILALRQSLHTLPTSLRVVVSPTGVEKDISALQETHAELEAACSDLSSRLRFKLYLWRRFERQLELVQGAVREADYMVELLTVQGQVDYDRLLKATEKLETLSESLSRRSGELVGELNAAAEPLEASTEPSVAASLRRELDDAAAAYEHTCTNLNQLCDKYHKAVELWKRYRDAAAAVRAFADFQEQRIHALRPDDAPNTAQDS</sequence>
<dbReference type="GO" id="GO:0005640">
    <property type="term" value="C:nuclear outer membrane"/>
    <property type="evidence" value="ECO:0007669"/>
    <property type="project" value="TreeGrafter"/>
</dbReference>
<evidence type="ECO:0000313" key="8">
    <source>
        <dbReference type="EMBL" id="PZC72703.1"/>
    </source>
</evidence>
<feature type="compositionally biased region" description="Low complexity" evidence="7">
    <location>
        <begin position="1909"/>
        <end position="1947"/>
    </location>
</feature>
<gene>
    <name evidence="8" type="primary">HaOG210717</name>
    <name evidence="8" type="ORF">B5X24_HaOG210717</name>
</gene>
<dbReference type="InterPro" id="IPR052403">
    <property type="entry name" value="LINC-complex_assoc"/>
</dbReference>
<feature type="region of interest" description="Disordered" evidence="7">
    <location>
        <begin position="1720"/>
        <end position="1740"/>
    </location>
</feature>
<evidence type="ECO:0000256" key="1">
    <source>
        <dbReference type="ARBA" id="ARBA00004370"/>
    </source>
</evidence>
<keyword evidence="4" id="KW-1133">Transmembrane helix</keyword>
<feature type="compositionally biased region" description="Polar residues" evidence="7">
    <location>
        <begin position="2173"/>
        <end position="2184"/>
    </location>
</feature>
<feature type="region of interest" description="Disordered" evidence="7">
    <location>
        <begin position="1497"/>
        <end position="1554"/>
    </location>
</feature>
<protein>
    <recommendedName>
        <fullName evidence="10">KASH domain-containing protein</fullName>
    </recommendedName>
</protein>
<keyword evidence="9" id="KW-1185">Reference proteome</keyword>
<feature type="region of interest" description="Disordered" evidence="7">
    <location>
        <begin position="1845"/>
        <end position="2106"/>
    </location>
</feature>
<feature type="compositionally biased region" description="Polar residues" evidence="7">
    <location>
        <begin position="2501"/>
        <end position="2522"/>
    </location>
</feature>
<feature type="region of interest" description="Disordered" evidence="7">
    <location>
        <begin position="2435"/>
        <end position="2454"/>
    </location>
</feature>
<feature type="region of interest" description="Disordered" evidence="7">
    <location>
        <begin position="642"/>
        <end position="671"/>
    </location>
</feature>
<accession>A0A2W1BLZ2</accession>
<feature type="compositionally biased region" description="Basic and acidic residues" evidence="7">
    <location>
        <begin position="1157"/>
        <end position="1198"/>
    </location>
</feature>
<keyword evidence="2" id="KW-0812">Transmembrane</keyword>
<feature type="compositionally biased region" description="Low complexity" evidence="7">
    <location>
        <begin position="2255"/>
        <end position="2265"/>
    </location>
</feature>
<dbReference type="PANTHER" id="PTHR47535">
    <property type="entry name" value="MUSCLE-SPECIFIC PROTEIN 300 KDA, ISOFORM G"/>
    <property type="match status" value="1"/>
</dbReference>
<evidence type="ECO:0000256" key="5">
    <source>
        <dbReference type="ARBA" id="ARBA00023136"/>
    </source>
</evidence>
<feature type="compositionally biased region" description="Polar residues" evidence="7">
    <location>
        <begin position="2303"/>
        <end position="2321"/>
    </location>
</feature>
<feature type="compositionally biased region" description="Polar residues" evidence="7">
    <location>
        <begin position="2574"/>
        <end position="2601"/>
    </location>
</feature>
<feature type="region of interest" description="Disordered" evidence="7">
    <location>
        <begin position="552"/>
        <end position="625"/>
    </location>
</feature>
<feature type="coiled-coil region" evidence="6">
    <location>
        <begin position="34"/>
        <end position="61"/>
    </location>
</feature>
<evidence type="ECO:0000256" key="3">
    <source>
        <dbReference type="ARBA" id="ARBA00022737"/>
    </source>
</evidence>
<evidence type="ECO:0000256" key="4">
    <source>
        <dbReference type="ARBA" id="ARBA00022989"/>
    </source>
</evidence>
<evidence type="ECO:0008006" key="10">
    <source>
        <dbReference type="Google" id="ProtNLM"/>
    </source>
</evidence>
<feature type="region of interest" description="Disordered" evidence="7">
    <location>
        <begin position="1585"/>
        <end position="1617"/>
    </location>
</feature>
<feature type="region of interest" description="Disordered" evidence="7">
    <location>
        <begin position="1245"/>
        <end position="1282"/>
    </location>
</feature>
<feature type="compositionally biased region" description="Basic and acidic residues" evidence="7">
    <location>
        <begin position="1598"/>
        <end position="1607"/>
    </location>
</feature>
<organism evidence="8 9">
    <name type="scientific">Helicoverpa armigera</name>
    <name type="common">Cotton bollworm</name>
    <name type="synonym">Heliothis armigera</name>
    <dbReference type="NCBI Taxonomy" id="29058"/>
    <lineage>
        <taxon>Eukaryota</taxon>
        <taxon>Metazoa</taxon>
        <taxon>Ecdysozoa</taxon>
        <taxon>Arthropoda</taxon>
        <taxon>Hexapoda</taxon>
        <taxon>Insecta</taxon>
        <taxon>Pterygota</taxon>
        <taxon>Neoptera</taxon>
        <taxon>Endopterygota</taxon>
        <taxon>Lepidoptera</taxon>
        <taxon>Glossata</taxon>
        <taxon>Ditrysia</taxon>
        <taxon>Noctuoidea</taxon>
        <taxon>Noctuidae</taxon>
        <taxon>Heliothinae</taxon>
        <taxon>Helicoverpa</taxon>
    </lineage>
</organism>
<feature type="compositionally biased region" description="Basic residues" evidence="7">
    <location>
        <begin position="1858"/>
        <end position="1870"/>
    </location>
</feature>
<dbReference type="GO" id="GO:0007097">
    <property type="term" value="P:nuclear migration"/>
    <property type="evidence" value="ECO:0007669"/>
    <property type="project" value="TreeGrafter"/>
</dbReference>
<evidence type="ECO:0000256" key="2">
    <source>
        <dbReference type="ARBA" id="ARBA00022692"/>
    </source>
</evidence>
<reference evidence="8 9" key="1">
    <citation type="journal article" date="2017" name="BMC Biol.">
        <title>Genomic innovations, transcriptional plasticity and gene loss underlying the evolution and divergence of two highly polyphagous and invasive Helicoverpa pest species.</title>
        <authorList>
            <person name="Pearce S.L."/>
            <person name="Clarke D.F."/>
            <person name="East P.D."/>
            <person name="Elfekih S."/>
            <person name="Gordon K.H."/>
            <person name="Jermiin L.S."/>
            <person name="McGaughran A."/>
            <person name="Oakeshott J.G."/>
            <person name="Papanikolaou A."/>
            <person name="Perera O.P."/>
            <person name="Rane R.V."/>
            <person name="Richards S."/>
            <person name="Tay W.T."/>
            <person name="Walsh T.K."/>
            <person name="Anderson A."/>
            <person name="Anderson C.J."/>
            <person name="Asgari S."/>
            <person name="Board P.G."/>
            <person name="Bretschneider A."/>
            <person name="Campbell P.M."/>
            <person name="Chertemps T."/>
            <person name="Christeller J.T."/>
            <person name="Coppin C.W."/>
            <person name="Downes S.J."/>
            <person name="Duan G."/>
            <person name="Farnsworth C.A."/>
            <person name="Good R.T."/>
            <person name="Han L.B."/>
            <person name="Han Y.C."/>
            <person name="Hatje K."/>
            <person name="Horne I."/>
            <person name="Huang Y.P."/>
            <person name="Hughes D.S."/>
            <person name="Jacquin-Joly E."/>
            <person name="James W."/>
            <person name="Jhangiani S."/>
            <person name="Kollmar M."/>
            <person name="Kuwar S.S."/>
            <person name="Li S."/>
            <person name="Liu N.Y."/>
            <person name="Maibeche M.T."/>
            <person name="Miller J.R."/>
            <person name="Montagne N."/>
            <person name="Perry T."/>
            <person name="Qu J."/>
            <person name="Song S.V."/>
            <person name="Sutton G.G."/>
            <person name="Vogel H."/>
            <person name="Walenz B.P."/>
            <person name="Xu W."/>
            <person name="Zhang H.J."/>
            <person name="Zou Z."/>
            <person name="Batterham P."/>
            <person name="Edwards O.R."/>
            <person name="Feyereisen R."/>
            <person name="Gibbs R.A."/>
            <person name="Heckel D.G."/>
            <person name="McGrath A."/>
            <person name="Robin C."/>
            <person name="Scherer S.E."/>
            <person name="Worley K.C."/>
            <person name="Wu Y.D."/>
        </authorList>
    </citation>
    <scope>NUCLEOTIDE SEQUENCE [LARGE SCALE GENOMIC DNA]</scope>
    <source>
        <strain evidence="8">Harm_GR_Male_#8</strain>
        <tissue evidence="8">Whole organism</tissue>
    </source>
</reference>
<dbReference type="OrthoDB" id="6538186at2759"/>
<feature type="region of interest" description="Disordered" evidence="7">
    <location>
        <begin position="2542"/>
        <end position="2606"/>
    </location>
</feature>
<keyword evidence="3" id="KW-0677">Repeat</keyword>
<feature type="compositionally biased region" description="Basic and acidic residues" evidence="7">
    <location>
        <begin position="1544"/>
        <end position="1553"/>
    </location>
</feature>
<feature type="compositionally biased region" description="Basic and acidic residues" evidence="7">
    <location>
        <begin position="608"/>
        <end position="621"/>
    </location>
</feature>
<feature type="region of interest" description="Disordered" evidence="7">
    <location>
        <begin position="2237"/>
        <end position="2335"/>
    </location>
</feature>
<dbReference type="GO" id="GO:0005737">
    <property type="term" value="C:cytoplasm"/>
    <property type="evidence" value="ECO:0007669"/>
    <property type="project" value="TreeGrafter"/>
</dbReference>
<name>A0A2W1BLZ2_HELAM</name>
<dbReference type="Proteomes" id="UP000249218">
    <property type="component" value="Unassembled WGS sequence"/>
</dbReference>
<feature type="compositionally biased region" description="Basic and acidic residues" evidence="7">
    <location>
        <begin position="1508"/>
        <end position="1534"/>
    </location>
</feature>
<proteinExistence type="predicted"/>
<feature type="compositionally biased region" description="Basic residues" evidence="7">
    <location>
        <begin position="2003"/>
        <end position="2013"/>
    </location>
</feature>
<feature type="compositionally biased region" description="Polar residues" evidence="7">
    <location>
        <begin position="2628"/>
        <end position="2638"/>
    </location>
</feature>
<feature type="region of interest" description="Disordered" evidence="7">
    <location>
        <begin position="2495"/>
        <end position="2525"/>
    </location>
</feature>
<feature type="region of interest" description="Disordered" evidence="7">
    <location>
        <begin position="1148"/>
        <end position="1198"/>
    </location>
</feature>
<dbReference type="PANTHER" id="PTHR47535:SF10">
    <property type="entry name" value="MUSCLE-SPECIFIC PROTEIN 300 KDA"/>
    <property type="match status" value="1"/>
</dbReference>
<feature type="compositionally biased region" description="Pro residues" evidence="7">
    <location>
        <begin position="2435"/>
        <end position="2449"/>
    </location>
</feature>
<feature type="region of interest" description="Disordered" evidence="7">
    <location>
        <begin position="2621"/>
        <end position="2650"/>
    </location>
</feature>
<feature type="compositionally biased region" description="Basic and acidic residues" evidence="7">
    <location>
        <begin position="1245"/>
        <end position="1276"/>
    </location>
</feature>
<keyword evidence="5" id="KW-0472">Membrane</keyword>
<feature type="compositionally biased region" description="Low complexity" evidence="7">
    <location>
        <begin position="1585"/>
        <end position="1594"/>
    </location>
</feature>
<evidence type="ECO:0000313" key="9">
    <source>
        <dbReference type="Proteomes" id="UP000249218"/>
    </source>
</evidence>
<evidence type="ECO:0000256" key="6">
    <source>
        <dbReference type="SAM" id="Coils"/>
    </source>
</evidence>
<evidence type="ECO:0000256" key="7">
    <source>
        <dbReference type="SAM" id="MobiDB-lite"/>
    </source>
</evidence>
<comment type="subcellular location">
    <subcellularLocation>
        <location evidence="1">Membrane</location>
    </subcellularLocation>
</comment>
<feature type="compositionally biased region" description="Basic and acidic residues" evidence="7">
    <location>
        <begin position="581"/>
        <end position="602"/>
    </location>
</feature>
<dbReference type="GO" id="GO:0051015">
    <property type="term" value="F:actin filament binding"/>
    <property type="evidence" value="ECO:0007669"/>
    <property type="project" value="TreeGrafter"/>
</dbReference>